<name>A0A1B0BJ96_9MUSC</name>
<proteinExistence type="predicted"/>
<feature type="transmembrane region" description="Helical" evidence="1">
    <location>
        <begin position="63"/>
        <end position="79"/>
    </location>
</feature>
<dbReference type="AlphaFoldDB" id="A0A1B0BJ96"/>
<reference evidence="3" key="1">
    <citation type="submission" date="2015-01" db="EMBL/GenBank/DDBJ databases">
        <authorList>
            <person name="Aksoy S."/>
            <person name="Warren W."/>
            <person name="Wilson R.K."/>
        </authorList>
    </citation>
    <scope>NUCLEOTIDE SEQUENCE [LARGE SCALE GENOMIC DNA]</scope>
    <source>
        <strain evidence="3">IAEA</strain>
    </source>
</reference>
<keyword evidence="3" id="KW-1185">Reference proteome</keyword>
<keyword evidence="1" id="KW-0812">Transmembrane</keyword>
<dbReference type="EnsemblMetazoa" id="GPPI031932-RA">
    <property type="protein sequence ID" value="GPPI031932-PA"/>
    <property type="gene ID" value="GPPI031932"/>
</dbReference>
<dbReference type="EMBL" id="JXJN01015346">
    <property type="status" value="NOT_ANNOTATED_CDS"/>
    <property type="molecule type" value="Genomic_DNA"/>
</dbReference>
<evidence type="ECO:0000256" key="1">
    <source>
        <dbReference type="SAM" id="Phobius"/>
    </source>
</evidence>
<evidence type="ECO:0000313" key="3">
    <source>
        <dbReference type="Proteomes" id="UP000092460"/>
    </source>
</evidence>
<reference evidence="2" key="2">
    <citation type="submission" date="2020-05" db="UniProtKB">
        <authorList>
            <consortium name="EnsemblMetazoa"/>
        </authorList>
    </citation>
    <scope>IDENTIFICATION</scope>
    <source>
        <strain evidence="2">IAEA</strain>
    </source>
</reference>
<dbReference type="VEuPathDB" id="VectorBase:GPPI031932"/>
<feature type="transmembrane region" description="Helical" evidence="1">
    <location>
        <begin position="25"/>
        <end position="43"/>
    </location>
</feature>
<accession>A0A1B0BJ96</accession>
<sequence length="80" mass="8737">MNAICLQASLQLGENKINSERTEDSIIILTIGSTLLAIFKITLHQAHRRTNPRRSLITSKIEVSALLTIFVSLGGSFLAS</sequence>
<keyword evidence="1" id="KW-1133">Transmembrane helix</keyword>
<organism evidence="2 3">
    <name type="scientific">Glossina palpalis gambiensis</name>
    <dbReference type="NCBI Taxonomy" id="67801"/>
    <lineage>
        <taxon>Eukaryota</taxon>
        <taxon>Metazoa</taxon>
        <taxon>Ecdysozoa</taxon>
        <taxon>Arthropoda</taxon>
        <taxon>Hexapoda</taxon>
        <taxon>Insecta</taxon>
        <taxon>Pterygota</taxon>
        <taxon>Neoptera</taxon>
        <taxon>Endopterygota</taxon>
        <taxon>Diptera</taxon>
        <taxon>Brachycera</taxon>
        <taxon>Muscomorpha</taxon>
        <taxon>Hippoboscoidea</taxon>
        <taxon>Glossinidae</taxon>
        <taxon>Glossina</taxon>
    </lineage>
</organism>
<dbReference type="Proteomes" id="UP000092460">
    <property type="component" value="Unassembled WGS sequence"/>
</dbReference>
<keyword evidence="1" id="KW-0472">Membrane</keyword>
<evidence type="ECO:0000313" key="2">
    <source>
        <dbReference type="EnsemblMetazoa" id="GPPI031932-PA"/>
    </source>
</evidence>
<protein>
    <submittedName>
        <fullName evidence="2">Uncharacterized protein</fullName>
    </submittedName>
</protein>